<dbReference type="InterPro" id="IPR005786">
    <property type="entry name" value="B_amino_transII"/>
</dbReference>
<dbReference type="AlphaFoldDB" id="A0A938BQW9"/>
<accession>A0A938BQW9</accession>
<comment type="pathway">
    <text evidence="2">Amino-acid biosynthesis; L-isoleucine biosynthesis; L-isoleucine from 2-oxobutanoate: step 4/4.</text>
</comment>
<dbReference type="PANTHER" id="PTHR42825">
    <property type="entry name" value="AMINO ACID AMINOTRANSFERASE"/>
    <property type="match status" value="1"/>
</dbReference>
<dbReference type="InterPro" id="IPR001544">
    <property type="entry name" value="Aminotrans_IV"/>
</dbReference>
<evidence type="ECO:0000256" key="9">
    <source>
        <dbReference type="ARBA" id="ARBA00022898"/>
    </source>
</evidence>
<evidence type="ECO:0000256" key="2">
    <source>
        <dbReference type="ARBA" id="ARBA00004824"/>
    </source>
</evidence>
<evidence type="ECO:0000256" key="12">
    <source>
        <dbReference type="ARBA" id="ARBA00049229"/>
    </source>
</evidence>
<reference evidence="14" key="1">
    <citation type="submission" date="2019-03" db="EMBL/GenBank/DDBJ databases">
        <title>Lake Tanganyika Metagenome-Assembled Genomes (MAGs).</title>
        <authorList>
            <person name="Tran P."/>
        </authorList>
    </citation>
    <scope>NUCLEOTIDE SEQUENCE</scope>
    <source>
        <strain evidence="14">M_DeepCast_400m_m2_100</strain>
    </source>
</reference>
<evidence type="ECO:0000256" key="8">
    <source>
        <dbReference type="ARBA" id="ARBA00022679"/>
    </source>
</evidence>
<dbReference type="EC" id="2.6.1.42" evidence="6"/>
<comment type="catalytic activity">
    <reaction evidence="12">
        <text>L-leucine + 2-oxoglutarate = 4-methyl-2-oxopentanoate + L-glutamate</text>
        <dbReference type="Rhea" id="RHEA:18321"/>
        <dbReference type="ChEBI" id="CHEBI:16810"/>
        <dbReference type="ChEBI" id="CHEBI:17865"/>
        <dbReference type="ChEBI" id="CHEBI:29985"/>
        <dbReference type="ChEBI" id="CHEBI:57427"/>
        <dbReference type="EC" id="2.6.1.42"/>
    </reaction>
</comment>
<comment type="pathway">
    <text evidence="4">Amino-acid biosynthesis; L-leucine biosynthesis; L-leucine from 3-methyl-2-oxobutanoate: step 4/4.</text>
</comment>
<evidence type="ECO:0000256" key="13">
    <source>
        <dbReference type="PIRSR" id="PIRSR006468-1"/>
    </source>
</evidence>
<dbReference type="GO" id="GO:0004084">
    <property type="term" value="F:branched-chain-amino-acid transaminase activity"/>
    <property type="evidence" value="ECO:0007669"/>
    <property type="project" value="UniProtKB-EC"/>
</dbReference>
<gene>
    <name evidence="14" type="ORF">FJY75_07665</name>
</gene>
<dbReference type="SUPFAM" id="SSF56752">
    <property type="entry name" value="D-aminoacid aminotransferase-like PLP-dependent enzymes"/>
    <property type="match status" value="1"/>
</dbReference>
<comment type="catalytic activity">
    <reaction evidence="10">
        <text>L-valine + 2-oxoglutarate = 3-methyl-2-oxobutanoate + L-glutamate</text>
        <dbReference type="Rhea" id="RHEA:24813"/>
        <dbReference type="ChEBI" id="CHEBI:11851"/>
        <dbReference type="ChEBI" id="CHEBI:16810"/>
        <dbReference type="ChEBI" id="CHEBI:29985"/>
        <dbReference type="ChEBI" id="CHEBI:57762"/>
        <dbReference type="EC" id="2.6.1.42"/>
    </reaction>
</comment>
<keyword evidence="7 14" id="KW-0032">Aminotransferase</keyword>
<comment type="caution">
    <text evidence="14">The sequence shown here is derived from an EMBL/GenBank/DDBJ whole genome shotgun (WGS) entry which is preliminary data.</text>
</comment>
<evidence type="ECO:0000256" key="10">
    <source>
        <dbReference type="ARBA" id="ARBA00048212"/>
    </source>
</evidence>
<dbReference type="GO" id="GO:0009081">
    <property type="term" value="P:branched-chain amino acid metabolic process"/>
    <property type="evidence" value="ECO:0007669"/>
    <property type="project" value="InterPro"/>
</dbReference>
<evidence type="ECO:0000256" key="6">
    <source>
        <dbReference type="ARBA" id="ARBA00013053"/>
    </source>
</evidence>
<evidence type="ECO:0000256" key="11">
    <source>
        <dbReference type="ARBA" id="ARBA00048798"/>
    </source>
</evidence>
<dbReference type="PIRSF" id="PIRSF006468">
    <property type="entry name" value="BCAT1"/>
    <property type="match status" value="1"/>
</dbReference>
<comment type="catalytic activity">
    <reaction evidence="11">
        <text>L-isoleucine + 2-oxoglutarate = (S)-3-methyl-2-oxopentanoate + L-glutamate</text>
        <dbReference type="Rhea" id="RHEA:24801"/>
        <dbReference type="ChEBI" id="CHEBI:16810"/>
        <dbReference type="ChEBI" id="CHEBI:29985"/>
        <dbReference type="ChEBI" id="CHEBI:35146"/>
        <dbReference type="ChEBI" id="CHEBI:58045"/>
        <dbReference type="EC" id="2.6.1.42"/>
    </reaction>
</comment>
<comment type="pathway">
    <text evidence="3">Amino-acid biosynthesis; L-valine biosynthesis; L-valine from pyruvate: step 4/4.</text>
</comment>
<proteinExistence type="inferred from homology"/>
<dbReference type="NCBIfam" id="NF009897">
    <property type="entry name" value="PRK13357.1"/>
    <property type="match status" value="1"/>
</dbReference>
<keyword evidence="8 14" id="KW-0808">Transferase</keyword>
<dbReference type="Gene3D" id="3.30.470.10">
    <property type="match status" value="1"/>
</dbReference>
<evidence type="ECO:0000313" key="14">
    <source>
        <dbReference type="EMBL" id="MBM3317715.1"/>
    </source>
</evidence>
<protein>
    <recommendedName>
        <fullName evidence="6">branched-chain-amino-acid transaminase</fullName>
        <ecNumber evidence="6">2.6.1.42</ecNumber>
    </recommendedName>
</protein>
<dbReference type="PANTHER" id="PTHR42825:SF2">
    <property type="entry name" value="BRANCHED-CHAIN-AMINO-ACID AMINOTRANSFERASE 3, CHLOROPLASTIC-RELATED"/>
    <property type="match status" value="1"/>
</dbReference>
<dbReference type="Pfam" id="PF01063">
    <property type="entry name" value="Aminotran_4"/>
    <property type="match status" value="1"/>
</dbReference>
<evidence type="ECO:0000256" key="1">
    <source>
        <dbReference type="ARBA" id="ARBA00001933"/>
    </source>
</evidence>
<comment type="cofactor">
    <cofactor evidence="1">
        <name>pyridoxal 5'-phosphate</name>
        <dbReference type="ChEBI" id="CHEBI:597326"/>
    </cofactor>
</comment>
<dbReference type="Gene3D" id="3.20.10.10">
    <property type="entry name" value="D-amino Acid Aminotransferase, subunit A, domain 2"/>
    <property type="match status" value="1"/>
</dbReference>
<dbReference type="InterPro" id="IPR043131">
    <property type="entry name" value="BCAT-like_N"/>
</dbReference>
<feature type="modified residue" description="N6-(pyridoxal phosphate)lysine" evidence="13">
    <location>
        <position position="188"/>
    </location>
</feature>
<comment type="similarity">
    <text evidence="5">Belongs to the class-IV pyridoxal-phosphate-dependent aminotransferase family.</text>
</comment>
<keyword evidence="9" id="KW-0663">Pyridoxal phosphate</keyword>
<dbReference type="CDD" id="cd01557">
    <property type="entry name" value="BCAT_beta_family"/>
    <property type="match status" value="1"/>
</dbReference>
<name>A0A938BQW9_UNCEI</name>
<dbReference type="InterPro" id="IPR043132">
    <property type="entry name" value="BCAT-like_C"/>
</dbReference>
<evidence type="ECO:0000256" key="3">
    <source>
        <dbReference type="ARBA" id="ARBA00004931"/>
    </source>
</evidence>
<dbReference type="Proteomes" id="UP000748308">
    <property type="component" value="Unassembled WGS sequence"/>
</dbReference>
<evidence type="ECO:0000313" key="15">
    <source>
        <dbReference type="Proteomes" id="UP000748308"/>
    </source>
</evidence>
<organism evidence="14 15">
    <name type="scientific">Eiseniibacteriota bacterium</name>
    <dbReference type="NCBI Taxonomy" id="2212470"/>
    <lineage>
        <taxon>Bacteria</taxon>
        <taxon>Candidatus Eiseniibacteriota</taxon>
    </lineage>
</organism>
<dbReference type="EMBL" id="VGIY01000174">
    <property type="protein sequence ID" value="MBM3317715.1"/>
    <property type="molecule type" value="Genomic_DNA"/>
</dbReference>
<dbReference type="InterPro" id="IPR033939">
    <property type="entry name" value="BCAT_family"/>
</dbReference>
<evidence type="ECO:0000256" key="4">
    <source>
        <dbReference type="ARBA" id="ARBA00005072"/>
    </source>
</evidence>
<evidence type="ECO:0000256" key="5">
    <source>
        <dbReference type="ARBA" id="ARBA00009320"/>
    </source>
</evidence>
<dbReference type="NCBIfam" id="TIGR01123">
    <property type="entry name" value="ilvE_II"/>
    <property type="match status" value="1"/>
</dbReference>
<sequence length="344" mass="38092">MPVKDRAQLDFGSLPFGYLKTDYNIRYTWRDGRWDDGVETDAEIFPIHIAATSLHYGQAAFEGLKVYEARDGRVLSFRVEENAKRMQHSAETLMMQPVPVDLFKRAVHRVVQLNQRFIPPHGCGASLYIRPLLFGTGHRIGVRPADEYTFMVLVTPVGPYFKQGFSPTKLIIETEIDRAAPLGVGTAKAGGNYAAGMRATVKAKQAGYGEALYLDAREHRYIDELGAANFFGITRRNVYVTPKSPSILRSITNLSLREMAPDVGYGVEERPMPLAELRELVEAGACGTAAVITPIESITHGGEEIVYLADGKPGPHCTKLYQALTAIQFGDAPDRFGWTEEIPL</sequence>
<dbReference type="InterPro" id="IPR036038">
    <property type="entry name" value="Aminotransferase-like"/>
</dbReference>
<evidence type="ECO:0000256" key="7">
    <source>
        <dbReference type="ARBA" id="ARBA00022576"/>
    </source>
</evidence>
<dbReference type="FunFam" id="3.30.470.10:FF:000004">
    <property type="entry name" value="Branched-chain-amino-acid aminotransferase"/>
    <property type="match status" value="1"/>
</dbReference>